<dbReference type="RefSeq" id="WP_204391007.1">
    <property type="nucleotide sequence ID" value="NZ_JAFBBW010000001.1"/>
</dbReference>
<feature type="transmembrane region" description="Helical" evidence="9">
    <location>
        <begin position="58"/>
        <end position="79"/>
    </location>
</feature>
<evidence type="ECO:0000256" key="3">
    <source>
        <dbReference type="ARBA" id="ARBA00022449"/>
    </source>
</evidence>
<reference evidence="12" key="1">
    <citation type="journal article" date="2019" name="Int. J. Syst. Evol. Microbiol.">
        <title>The Global Catalogue of Microorganisms (GCM) 10K type strain sequencing project: providing services to taxonomists for standard genome sequencing and annotation.</title>
        <authorList>
            <consortium name="The Broad Institute Genomics Platform"/>
            <consortium name="The Broad Institute Genome Sequencing Center for Infectious Disease"/>
            <person name="Wu L."/>
            <person name="Ma J."/>
        </authorList>
    </citation>
    <scope>NUCLEOTIDE SEQUENCE [LARGE SCALE GENOMIC DNA]</scope>
    <source>
        <strain evidence="12">CGMCC 1.12192</strain>
    </source>
</reference>
<evidence type="ECO:0000313" key="11">
    <source>
        <dbReference type="EMBL" id="MFC4828096.1"/>
    </source>
</evidence>
<keyword evidence="8 9" id="KW-0472">Membrane</keyword>
<keyword evidence="2" id="KW-0813">Transport</keyword>
<dbReference type="InterPro" id="IPR038770">
    <property type="entry name" value="Na+/solute_symporter_sf"/>
</dbReference>
<keyword evidence="5 9" id="KW-0812">Transmembrane</keyword>
<keyword evidence="6 9" id="KW-1133">Transmembrane helix</keyword>
<dbReference type="InterPro" id="IPR006153">
    <property type="entry name" value="Cation/H_exchanger_TM"/>
</dbReference>
<evidence type="ECO:0000259" key="10">
    <source>
        <dbReference type="Pfam" id="PF00999"/>
    </source>
</evidence>
<evidence type="ECO:0000256" key="8">
    <source>
        <dbReference type="ARBA" id="ARBA00023136"/>
    </source>
</evidence>
<feature type="transmembrane region" description="Helical" evidence="9">
    <location>
        <begin position="195"/>
        <end position="216"/>
    </location>
</feature>
<evidence type="ECO:0000256" key="4">
    <source>
        <dbReference type="ARBA" id="ARBA00022475"/>
    </source>
</evidence>
<evidence type="ECO:0000256" key="2">
    <source>
        <dbReference type="ARBA" id="ARBA00022448"/>
    </source>
</evidence>
<feature type="transmembrane region" description="Helical" evidence="9">
    <location>
        <begin position="279"/>
        <end position="301"/>
    </location>
</feature>
<feature type="domain" description="Cation/H+ exchanger transmembrane" evidence="10">
    <location>
        <begin position="13"/>
        <end position="393"/>
    </location>
</feature>
<evidence type="ECO:0000256" key="9">
    <source>
        <dbReference type="SAM" id="Phobius"/>
    </source>
</evidence>
<dbReference type="EMBL" id="JBHSJC010000001">
    <property type="protein sequence ID" value="MFC4828096.1"/>
    <property type="molecule type" value="Genomic_DNA"/>
</dbReference>
<organism evidence="11 12">
    <name type="scientific">Agromyces aurantiacus</name>
    <dbReference type="NCBI Taxonomy" id="165814"/>
    <lineage>
        <taxon>Bacteria</taxon>
        <taxon>Bacillati</taxon>
        <taxon>Actinomycetota</taxon>
        <taxon>Actinomycetes</taxon>
        <taxon>Micrococcales</taxon>
        <taxon>Microbacteriaceae</taxon>
        <taxon>Agromyces</taxon>
    </lineage>
</organism>
<evidence type="ECO:0000256" key="5">
    <source>
        <dbReference type="ARBA" id="ARBA00022692"/>
    </source>
</evidence>
<evidence type="ECO:0000256" key="6">
    <source>
        <dbReference type="ARBA" id="ARBA00022989"/>
    </source>
</evidence>
<evidence type="ECO:0000313" key="12">
    <source>
        <dbReference type="Proteomes" id="UP001595960"/>
    </source>
</evidence>
<gene>
    <name evidence="11" type="ORF">ACFPER_04785</name>
</gene>
<comment type="caution">
    <text evidence="11">The sequence shown here is derived from an EMBL/GenBank/DDBJ whole genome shotgun (WGS) entry which is preliminary data.</text>
</comment>
<name>A0ABV9R3R9_9MICO</name>
<dbReference type="PANTHER" id="PTHR32507">
    <property type="entry name" value="NA(+)/H(+) ANTIPORTER 1"/>
    <property type="match status" value="1"/>
</dbReference>
<accession>A0ABV9R3R9</accession>
<feature type="transmembrane region" description="Helical" evidence="9">
    <location>
        <begin position="228"/>
        <end position="259"/>
    </location>
</feature>
<evidence type="ECO:0000256" key="1">
    <source>
        <dbReference type="ARBA" id="ARBA00004651"/>
    </source>
</evidence>
<keyword evidence="12" id="KW-1185">Reference proteome</keyword>
<protein>
    <submittedName>
        <fullName evidence="11">Cation:proton antiporter</fullName>
    </submittedName>
</protein>
<dbReference type="Pfam" id="PF00999">
    <property type="entry name" value="Na_H_Exchanger"/>
    <property type="match status" value="1"/>
</dbReference>
<feature type="transmembrane region" description="Helical" evidence="9">
    <location>
        <begin position="371"/>
        <end position="393"/>
    </location>
</feature>
<sequence length="419" mass="43642">MPEATFAVLMLVILGWAVVSDRLARWNVTGPMVFTVFGFVLANQDWGPLTVDVEAPSIHLLAELTLALLLFSDAARVNLSTLRHDIGVPARLLGIGLPLTIVLGSLVAAWLFRDFSWALAGFVGAALAPTDAALSAQVINDERIPTRVRRALNVESGLNDGIVTPIVVFTLAVAAGELEGEEASATAIQPVLELAIGVLVGLVIGFVAAKLIAFASRRSWVLPGARRLATLAAAVGSFAVAGTVGGNGFIAAFIAGMVFGAALPREVVDPAEVSEFPELLGEVLSLAVWFLFGAALLPVVIEYFSVWTLVYAALSLTVIRLLPVAIGMLGTGQDRATVLFIGWFGPRGLASVVFALLAIEELGPSSAAGPAIAAVAFTVLVSVIIHGVTAGPIGRRYGSGHTEVGPAVAAPRARRQSHR</sequence>
<keyword evidence="3" id="KW-0050">Antiport</keyword>
<evidence type="ECO:0000256" key="7">
    <source>
        <dbReference type="ARBA" id="ARBA00023065"/>
    </source>
</evidence>
<feature type="transmembrane region" description="Helical" evidence="9">
    <location>
        <begin position="336"/>
        <end position="359"/>
    </location>
</feature>
<comment type="subcellular location">
    <subcellularLocation>
        <location evidence="1">Cell membrane</location>
        <topology evidence="1">Multi-pass membrane protein</topology>
    </subcellularLocation>
</comment>
<dbReference type="PANTHER" id="PTHR32507:SF8">
    <property type="entry name" value="CNH1P"/>
    <property type="match status" value="1"/>
</dbReference>
<dbReference type="Proteomes" id="UP001595960">
    <property type="component" value="Unassembled WGS sequence"/>
</dbReference>
<keyword evidence="7" id="KW-0406">Ion transport</keyword>
<feature type="transmembrane region" description="Helical" evidence="9">
    <location>
        <begin position="157"/>
        <end position="175"/>
    </location>
</feature>
<dbReference type="Gene3D" id="1.20.1530.20">
    <property type="match status" value="1"/>
</dbReference>
<proteinExistence type="predicted"/>
<keyword evidence="4" id="KW-1003">Cell membrane</keyword>
<feature type="transmembrane region" description="Helical" evidence="9">
    <location>
        <begin position="91"/>
        <end position="111"/>
    </location>
</feature>
<feature type="transmembrane region" description="Helical" evidence="9">
    <location>
        <begin position="117"/>
        <end position="136"/>
    </location>
</feature>
<feature type="transmembrane region" description="Helical" evidence="9">
    <location>
        <begin position="308"/>
        <end position="330"/>
    </location>
</feature>